<protein>
    <submittedName>
        <fullName evidence="2">Uncharacterized protein</fullName>
    </submittedName>
</protein>
<evidence type="ECO:0000313" key="2">
    <source>
        <dbReference type="EMBL" id="GLS19786.1"/>
    </source>
</evidence>
<reference evidence="3" key="1">
    <citation type="journal article" date="2019" name="Int. J. Syst. Evol. Microbiol.">
        <title>The Global Catalogue of Microorganisms (GCM) 10K type strain sequencing project: providing services to taxonomists for standard genome sequencing and annotation.</title>
        <authorList>
            <consortium name="The Broad Institute Genomics Platform"/>
            <consortium name="The Broad Institute Genome Sequencing Center for Infectious Disease"/>
            <person name="Wu L."/>
            <person name="Ma J."/>
        </authorList>
    </citation>
    <scope>NUCLEOTIDE SEQUENCE [LARGE SCALE GENOMIC DNA]</scope>
    <source>
        <strain evidence="3">NBRC 101365</strain>
    </source>
</reference>
<evidence type="ECO:0000313" key="3">
    <source>
        <dbReference type="Proteomes" id="UP001156882"/>
    </source>
</evidence>
<dbReference type="InterPro" id="IPR058110">
    <property type="entry name" value="GCG_CRPN_dom"/>
</dbReference>
<organism evidence="2 3">
    <name type="scientific">Labrys miyagiensis</name>
    <dbReference type="NCBI Taxonomy" id="346912"/>
    <lineage>
        <taxon>Bacteria</taxon>
        <taxon>Pseudomonadati</taxon>
        <taxon>Pseudomonadota</taxon>
        <taxon>Alphaproteobacteria</taxon>
        <taxon>Hyphomicrobiales</taxon>
        <taxon>Xanthobacteraceae</taxon>
        <taxon>Labrys</taxon>
    </lineage>
</organism>
<evidence type="ECO:0000256" key="1">
    <source>
        <dbReference type="SAM" id="SignalP"/>
    </source>
</evidence>
<sequence length="85" mass="9697">MKLVLAAALALGALTASVSASSAMPLAPKTADGAGLVQDIRWGCGFGWHPNYWGRCVPDQRVYYGYPRYYGWYGRPHYNYRWHRW</sequence>
<feature type="signal peptide" evidence="1">
    <location>
        <begin position="1"/>
        <end position="20"/>
    </location>
</feature>
<accession>A0ABQ6CHU6</accession>
<dbReference type="EMBL" id="BSPC01000024">
    <property type="protein sequence ID" value="GLS19786.1"/>
    <property type="molecule type" value="Genomic_DNA"/>
</dbReference>
<name>A0ABQ6CHU6_9HYPH</name>
<gene>
    <name evidence="2" type="ORF">GCM10007874_28030</name>
</gene>
<keyword evidence="1" id="KW-0732">Signal</keyword>
<dbReference type="NCBIfam" id="NF047412">
    <property type="entry name" value="sig_GCG_CRPN_rpt"/>
    <property type="match status" value="1"/>
</dbReference>
<feature type="chain" id="PRO_5045788068" evidence="1">
    <location>
        <begin position="21"/>
        <end position="85"/>
    </location>
</feature>
<keyword evidence="3" id="KW-1185">Reference proteome</keyword>
<proteinExistence type="predicted"/>
<dbReference type="Proteomes" id="UP001156882">
    <property type="component" value="Unassembled WGS sequence"/>
</dbReference>
<comment type="caution">
    <text evidence="2">The sequence shown here is derived from an EMBL/GenBank/DDBJ whole genome shotgun (WGS) entry which is preliminary data.</text>
</comment>
<dbReference type="RefSeq" id="WP_284312811.1">
    <property type="nucleotide sequence ID" value="NZ_BSPC01000024.1"/>
</dbReference>